<feature type="region of interest" description="Disordered" evidence="1">
    <location>
        <begin position="133"/>
        <end position="153"/>
    </location>
</feature>
<organism evidence="3 4">
    <name type="scientific">Cyclocybe aegerita</name>
    <name type="common">Black poplar mushroom</name>
    <name type="synonym">Agrocybe aegerita</name>
    <dbReference type="NCBI Taxonomy" id="1973307"/>
    <lineage>
        <taxon>Eukaryota</taxon>
        <taxon>Fungi</taxon>
        <taxon>Dikarya</taxon>
        <taxon>Basidiomycota</taxon>
        <taxon>Agaricomycotina</taxon>
        <taxon>Agaricomycetes</taxon>
        <taxon>Agaricomycetidae</taxon>
        <taxon>Agaricales</taxon>
        <taxon>Agaricineae</taxon>
        <taxon>Bolbitiaceae</taxon>
        <taxon>Cyclocybe</taxon>
    </lineage>
</organism>
<evidence type="ECO:0000313" key="3">
    <source>
        <dbReference type="EMBL" id="CAA7270226.1"/>
    </source>
</evidence>
<reference evidence="3 4" key="1">
    <citation type="submission" date="2020-01" db="EMBL/GenBank/DDBJ databases">
        <authorList>
            <person name="Gupta K D."/>
        </authorList>
    </citation>
    <scope>NUCLEOTIDE SEQUENCE [LARGE SCALE GENOMIC DNA]</scope>
</reference>
<protein>
    <submittedName>
        <fullName evidence="3">Uncharacterized protein</fullName>
    </submittedName>
</protein>
<keyword evidence="4" id="KW-1185">Reference proteome</keyword>
<keyword evidence="2" id="KW-0812">Transmembrane</keyword>
<feature type="transmembrane region" description="Helical" evidence="2">
    <location>
        <begin position="707"/>
        <end position="727"/>
    </location>
</feature>
<evidence type="ECO:0000256" key="2">
    <source>
        <dbReference type="SAM" id="Phobius"/>
    </source>
</evidence>
<sequence>MASTPLLQVILAAFHRSLSSMLKADLVCPVFIAFLRRLFRAFRKHSFVCFLWRGRGKPDLPGRSPPATGSPVTPKERWAFEGGEQEPVNTGELVPYIVSDGEAISLDGVLLSSFPYAGSIRSVRRSMQNLHAQRSTTNLAAPSRPTSPSRSGLSIRTGVNASHSSINHGATSSIGDAASELDDGVTPHIQIRRPTVDIRTGDHITFTSPISDLPHTIYREPVAYAPPVDLADSSPFQTAMEVLSDLHEYPNLNRARMTPIMPDGTKRYEKNATIEKKTTAIPLKPLTRSFLKPIPPVGWRRYAHPEGGRYFRHVTANKLIVYTDADLFDDNILDRAEEDIEAIENYITTNNLTSLFERPCCLVIDLNYSVEDDGQIDTIYYLVDHPTRTIFFFDYLDINEDSLPVWREAPGSESEHHLYYEIQAQYWYFLSLYPDTIKLSSPLISELRDVTLHFIGDTMTSPLSTSPYTLDDLYKILTLTTNMEKNIGDGLQSVGATSLLARMLYTFVHAKFLHFHGEAHARIERNYSVYGDSTNQRTLLIKAVSLFLWSAPDVHLRTLQRMWVDEIMHKAVWEECVKKMNDEWQEFVLFGTVMLNANMALLAIQSVDEEGPMKSGVQISSYLSVVASIGSIILGLLLVRQNRTKSRETADDVQAFLNRRKHPLLGLETLAILYGLPYALLMWGMVSFLAAFCFMCFQHTSIPTRSLVAPAGGAIAVFIAWCIWSSWETTEEASGYLTPDPIAVKTKELISKLSMAPLISKAAEHLPSLRRRRRMDVHPDNVSGPSPTLSNDPEDMKMSRSSTTASGGIPSLLQMNGPFIGSTTTHPVEQIRGDVELNSLEAGQGRSSGV</sequence>
<evidence type="ECO:0000256" key="1">
    <source>
        <dbReference type="SAM" id="MobiDB-lite"/>
    </source>
</evidence>
<dbReference type="OrthoDB" id="2657661at2759"/>
<name>A0A8S0X0E1_CYCAE</name>
<accession>A0A8S0X0E1</accession>
<feature type="compositionally biased region" description="Low complexity" evidence="1">
    <location>
        <begin position="142"/>
        <end position="151"/>
    </location>
</feature>
<feature type="region of interest" description="Disordered" evidence="1">
    <location>
        <begin position="162"/>
        <end position="181"/>
    </location>
</feature>
<keyword evidence="2" id="KW-0472">Membrane</keyword>
<feature type="transmembrane region" description="Helical" evidence="2">
    <location>
        <begin position="671"/>
        <end position="695"/>
    </location>
</feature>
<feature type="region of interest" description="Disordered" evidence="1">
    <location>
        <begin position="772"/>
        <end position="809"/>
    </location>
</feature>
<feature type="compositionally biased region" description="Polar residues" evidence="1">
    <location>
        <begin position="162"/>
        <end position="174"/>
    </location>
</feature>
<evidence type="ECO:0000313" key="4">
    <source>
        <dbReference type="Proteomes" id="UP000467700"/>
    </source>
</evidence>
<gene>
    <name evidence="3" type="ORF">AAE3_LOCUS12463</name>
</gene>
<keyword evidence="2" id="KW-1133">Transmembrane helix</keyword>
<dbReference type="AlphaFoldDB" id="A0A8S0X0E1"/>
<comment type="caution">
    <text evidence="3">The sequence shown here is derived from an EMBL/GenBank/DDBJ whole genome shotgun (WGS) entry which is preliminary data.</text>
</comment>
<dbReference type="EMBL" id="CACVBS010000087">
    <property type="protein sequence ID" value="CAA7270226.1"/>
    <property type="molecule type" value="Genomic_DNA"/>
</dbReference>
<dbReference type="Proteomes" id="UP000467700">
    <property type="component" value="Unassembled WGS sequence"/>
</dbReference>
<feature type="transmembrane region" description="Helical" evidence="2">
    <location>
        <begin position="619"/>
        <end position="639"/>
    </location>
</feature>
<proteinExistence type="predicted"/>